<reference evidence="1 2" key="1">
    <citation type="submission" date="2014-04" db="EMBL/GenBank/DDBJ databases">
        <title>Evolutionary Origins and Diversification of the Mycorrhizal Mutualists.</title>
        <authorList>
            <consortium name="DOE Joint Genome Institute"/>
            <consortium name="Mycorrhizal Genomics Consortium"/>
            <person name="Kohler A."/>
            <person name="Kuo A."/>
            <person name="Nagy L.G."/>
            <person name="Floudas D."/>
            <person name="Copeland A."/>
            <person name="Barry K.W."/>
            <person name="Cichocki N."/>
            <person name="Veneault-Fourrey C."/>
            <person name="LaButti K."/>
            <person name="Lindquist E.A."/>
            <person name="Lipzen A."/>
            <person name="Lundell T."/>
            <person name="Morin E."/>
            <person name="Murat C."/>
            <person name="Riley R."/>
            <person name="Ohm R."/>
            <person name="Sun H."/>
            <person name="Tunlid A."/>
            <person name="Henrissat B."/>
            <person name="Grigoriev I.V."/>
            <person name="Hibbett D.S."/>
            <person name="Martin F."/>
        </authorList>
    </citation>
    <scope>NUCLEOTIDE SEQUENCE [LARGE SCALE GENOMIC DNA]</scope>
    <source>
        <strain evidence="1 2">MD-312</strain>
    </source>
</reference>
<gene>
    <name evidence="1" type="ORF">HYDPIDRAFT_101525</name>
</gene>
<name>A0A0C9V174_9AGAM</name>
<dbReference type="HOGENOM" id="CLU_214133_0_0_1"/>
<evidence type="ECO:0000313" key="1">
    <source>
        <dbReference type="EMBL" id="KIJ59019.1"/>
    </source>
</evidence>
<dbReference type="AlphaFoldDB" id="A0A0C9V174"/>
<feature type="non-terminal residue" evidence="1">
    <location>
        <position position="1"/>
    </location>
</feature>
<dbReference type="EMBL" id="KN839900">
    <property type="protein sequence ID" value="KIJ59019.1"/>
    <property type="molecule type" value="Genomic_DNA"/>
</dbReference>
<dbReference type="OrthoDB" id="2682915at2759"/>
<evidence type="ECO:0000313" key="2">
    <source>
        <dbReference type="Proteomes" id="UP000053820"/>
    </source>
</evidence>
<accession>A0A0C9V174</accession>
<protein>
    <submittedName>
        <fullName evidence="1">Uncharacterized protein</fullName>
    </submittedName>
</protein>
<keyword evidence="2" id="KW-1185">Reference proteome</keyword>
<proteinExistence type="predicted"/>
<sequence>ETVEHFILNCPQYAHERHVLKSSLGRAAFSLPYLLTQSRACEPIIRYINETKRL</sequence>
<dbReference type="Proteomes" id="UP000053820">
    <property type="component" value="Unassembled WGS sequence"/>
</dbReference>
<organism evidence="1 2">
    <name type="scientific">Hydnomerulius pinastri MD-312</name>
    <dbReference type="NCBI Taxonomy" id="994086"/>
    <lineage>
        <taxon>Eukaryota</taxon>
        <taxon>Fungi</taxon>
        <taxon>Dikarya</taxon>
        <taxon>Basidiomycota</taxon>
        <taxon>Agaricomycotina</taxon>
        <taxon>Agaricomycetes</taxon>
        <taxon>Agaricomycetidae</taxon>
        <taxon>Boletales</taxon>
        <taxon>Boletales incertae sedis</taxon>
        <taxon>Leucogyrophana</taxon>
    </lineage>
</organism>